<dbReference type="InterPro" id="IPR027417">
    <property type="entry name" value="P-loop_NTPase"/>
</dbReference>
<dbReference type="RefSeq" id="WP_258783002.1">
    <property type="nucleotide sequence ID" value="NZ_JANUGP010000036.1"/>
</dbReference>
<gene>
    <name evidence="1" type="ORF">NX794_31545</name>
</gene>
<dbReference type="Gene3D" id="3.40.50.300">
    <property type="entry name" value="P-loop containing nucleotide triphosphate hydrolases"/>
    <property type="match status" value="1"/>
</dbReference>
<dbReference type="EMBL" id="JANUGP010000036">
    <property type="protein sequence ID" value="MCS0605703.1"/>
    <property type="molecule type" value="Genomic_DNA"/>
</dbReference>
<dbReference type="SUPFAM" id="SSF52540">
    <property type="entry name" value="P-loop containing nucleoside triphosphate hydrolases"/>
    <property type="match status" value="1"/>
</dbReference>
<protein>
    <submittedName>
        <fullName evidence="1">AAA family ATPase</fullName>
    </submittedName>
</protein>
<dbReference type="Proteomes" id="UP001205612">
    <property type="component" value="Unassembled WGS sequence"/>
</dbReference>
<reference evidence="1 2" key="1">
    <citation type="submission" date="2022-08" db="EMBL/GenBank/DDBJ databases">
        <authorList>
            <person name="Somphong A."/>
            <person name="Phongsopitanun W."/>
        </authorList>
    </citation>
    <scope>NUCLEOTIDE SEQUENCE [LARGE SCALE GENOMIC DNA]</scope>
    <source>
        <strain evidence="1 2">LP11</strain>
    </source>
</reference>
<sequence>MELGLAGDGERLLRSLSEPEQLLLAPPAPLWPENVHAWRTAAARLLNPPDLADCAPRGTTVTDNDPRLLYHGHMGIVVTPAITRALRVVAKQVLSNRQRDGGKIGIIVEGPRGTGKSALLKWIGVHWERRISELYGPDENRIPVIMLSVPPSARGNMRNWAGAFARFLGQERDSGNPMASVIGAMRNARTLLVLIDGIERLRTAVEAELAFQYLDEISEETGATFIYCGRGARSIVDPLTRDTDTPLEKGEEAWGDHPVLRTGRIGFSDEGILTCALVVDKFDEALRLYRHQRGDLLELSPELHTLSRGNMRALSHLICQAAQAAIRSGQERITLQLLKSIPLGGVVRL</sequence>
<accession>A0ABT2BCS0</accession>
<keyword evidence="2" id="KW-1185">Reference proteome</keyword>
<evidence type="ECO:0000313" key="2">
    <source>
        <dbReference type="Proteomes" id="UP001205612"/>
    </source>
</evidence>
<evidence type="ECO:0000313" key="1">
    <source>
        <dbReference type="EMBL" id="MCS0605703.1"/>
    </source>
</evidence>
<name>A0ABT2BCS0_9ACTN</name>
<organism evidence="1 2">
    <name type="scientific">Streptomyces pyxinicus</name>
    <dbReference type="NCBI Taxonomy" id="2970331"/>
    <lineage>
        <taxon>Bacteria</taxon>
        <taxon>Bacillati</taxon>
        <taxon>Actinomycetota</taxon>
        <taxon>Actinomycetes</taxon>
        <taxon>Kitasatosporales</taxon>
        <taxon>Streptomycetaceae</taxon>
        <taxon>Streptomyces</taxon>
    </lineage>
</organism>
<proteinExistence type="predicted"/>
<comment type="caution">
    <text evidence="1">The sequence shown here is derived from an EMBL/GenBank/DDBJ whole genome shotgun (WGS) entry which is preliminary data.</text>
</comment>